<sequence>MKMKFTAAIALAVWLAVTGWLATMVIVKPAVLHLGIDADETAAMVELRAAIERNRQMQQRIAQLRQTGFSDDGRPLLALSPRPAAAGAGSLPAHVGGSAGEPVAHSVSVVLEANGRRSAIIDGRHVRTGTRLTDGSRVGAIGADWVRIESPDGERVVHPVPSPYQSAAGAVQ</sequence>
<keyword evidence="2" id="KW-1185">Reference proteome</keyword>
<name>A0ABT3JTJ0_9XANT</name>
<evidence type="ECO:0008006" key="3">
    <source>
        <dbReference type="Google" id="ProtNLM"/>
    </source>
</evidence>
<organism evidence="1 2">
    <name type="scientific">Xanthomonas chitinilytica</name>
    <dbReference type="NCBI Taxonomy" id="2989819"/>
    <lineage>
        <taxon>Bacteria</taxon>
        <taxon>Pseudomonadati</taxon>
        <taxon>Pseudomonadota</taxon>
        <taxon>Gammaproteobacteria</taxon>
        <taxon>Lysobacterales</taxon>
        <taxon>Lysobacteraceae</taxon>
        <taxon>Xanthomonas</taxon>
    </lineage>
</organism>
<evidence type="ECO:0000313" key="1">
    <source>
        <dbReference type="EMBL" id="MCW4471804.1"/>
    </source>
</evidence>
<reference evidence="1 2" key="1">
    <citation type="submission" date="2022-10" db="EMBL/GenBank/DDBJ databases">
        <title>Xanthomonas sp. H13-6.</title>
        <authorList>
            <person name="Liu X."/>
            <person name="Deng Z."/>
            <person name="Jiang Y."/>
            <person name="Yu T."/>
            <person name="Ai J."/>
        </authorList>
    </citation>
    <scope>NUCLEOTIDE SEQUENCE [LARGE SCALE GENOMIC DNA]</scope>
    <source>
        <strain evidence="1 2">H13-6</strain>
    </source>
</reference>
<dbReference type="EMBL" id="JAPCHY010000003">
    <property type="protein sequence ID" value="MCW4471804.1"/>
    <property type="molecule type" value="Genomic_DNA"/>
</dbReference>
<protein>
    <recommendedName>
        <fullName evidence="3">Type IV pilus biogenesis protein PilP</fullName>
    </recommendedName>
</protein>
<dbReference type="Proteomes" id="UP001209922">
    <property type="component" value="Unassembled WGS sequence"/>
</dbReference>
<evidence type="ECO:0000313" key="2">
    <source>
        <dbReference type="Proteomes" id="UP001209922"/>
    </source>
</evidence>
<accession>A0ABT3JTJ0</accession>
<proteinExistence type="predicted"/>
<comment type="caution">
    <text evidence="1">The sequence shown here is derived from an EMBL/GenBank/DDBJ whole genome shotgun (WGS) entry which is preliminary data.</text>
</comment>
<dbReference type="RefSeq" id="WP_265126766.1">
    <property type="nucleotide sequence ID" value="NZ_JAPCHY010000003.1"/>
</dbReference>
<gene>
    <name evidence="1" type="ORF">OK345_04685</name>
</gene>